<name>A0ABP8DVU7_9ACTN</name>
<evidence type="ECO:0008006" key="4">
    <source>
        <dbReference type="Google" id="ProtNLM"/>
    </source>
</evidence>
<dbReference type="Proteomes" id="UP001500620">
    <property type="component" value="Unassembled WGS sequence"/>
</dbReference>
<feature type="transmembrane region" description="Helical" evidence="1">
    <location>
        <begin position="115"/>
        <end position="136"/>
    </location>
</feature>
<feature type="transmembrane region" description="Helical" evidence="1">
    <location>
        <begin position="148"/>
        <end position="169"/>
    </location>
</feature>
<reference evidence="3" key="1">
    <citation type="journal article" date="2019" name="Int. J. Syst. Evol. Microbiol.">
        <title>The Global Catalogue of Microorganisms (GCM) 10K type strain sequencing project: providing services to taxonomists for standard genome sequencing and annotation.</title>
        <authorList>
            <consortium name="The Broad Institute Genomics Platform"/>
            <consortium name="The Broad Institute Genome Sequencing Center for Infectious Disease"/>
            <person name="Wu L."/>
            <person name="Ma J."/>
        </authorList>
    </citation>
    <scope>NUCLEOTIDE SEQUENCE [LARGE SCALE GENOMIC DNA]</scope>
    <source>
        <strain evidence="3">JCM 17441</strain>
    </source>
</reference>
<evidence type="ECO:0000313" key="3">
    <source>
        <dbReference type="Proteomes" id="UP001500620"/>
    </source>
</evidence>
<evidence type="ECO:0000256" key="1">
    <source>
        <dbReference type="SAM" id="Phobius"/>
    </source>
</evidence>
<organism evidence="2 3">
    <name type="scientific">Dactylosporangium darangshiense</name>
    <dbReference type="NCBI Taxonomy" id="579108"/>
    <lineage>
        <taxon>Bacteria</taxon>
        <taxon>Bacillati</taxon>
        <taxon>Actinomycetota</taxon>
        <taxon>Actinomycetes</taxon>
        <taxon>Micromonosporales</taxon>
        <taxon>Micromonosporaceae</taxon>
        <taxon>Dactylosporangium</taxon>
    </lineage>
</organism>
<proteinExistence type="predicted"/>
<dbReference type="EMBL" id="BAABAT010000088">
    <property type="protein sequence ID" value="GAA4263983.1"/>
    <property type="molecule type" value="Genomic_DNA"/>
</dbReference>
<keyword evidence="1" id="KW-0812">Transmembrane</keyword>
<feature type="transmembrane region" description="Helical" evidence="1">
    <location>
        <begin position="215"/>
        <end position="237"/>
    </location>
</feature>
<sequence>MPYFIVFLVAPIAVAIALYRRNPRRFLDGPSEDAPLRLLRWAVSLLSPQRAEWGQAMLGELAHLDGWWRRMRFALGCTGAALVLPPWGRAAVGLWATIVATTASLIIYTSMTVQYGLGVGGWITLAVVGFICAGYLLGASALLRRPGIALPGLLGGLFATLAGLAQSGFTPTDLDTYIEIGWHRGVTVFVIPAVIGAAGTLWRRDPVAGRRVARLAALSGGLLQLLYATIAVAILGAGGPPDADGGYTVTGTVSDRLGNNVVHLVVGTLIIALVGWAAAALAGYPVRRPPAPAAPLAADPIQGA</sequence>
<keyword evidence="3" id="KW-1185">Reference proteome</keyword>
<feature type="transmembrane region" description="Helical" evidence="1">
    <location>
        <begin position="91"/>
        <end position="109"/>
    </location>
</feature>
<gene>
    <name evidence="2" type="ORF">GCM10022255_113460</name>
</gene>
<accession>A0ABP8DVU7</accession>
<keyword evidence="1" id="KW-1133">Transmembrane helix</keyword>
<protein>
    <recommendedName>
        <fullName evidence="4">Integral membrane protein</fullName>
    </recommendedName>
</protein>
<keyword evidence="1" id="KW-0472">Membrane</keyword>
<evidence type="ECO:0000313" key="2">
    <source>
        <dbReference type="EMBL" id="GAA4263983.1"/>
    </source>
</evidence>
<comment type="caution">
    <text evidence="2">The sequence shown here is derived from an EMBL/GenBank/DDBJ whole genome shotgun (WGS) entry which is preliminary data.</text>
</comment>
<dbReference type="RefSeq" id="WP_345144235.1">
    <property type="nucleotide sequence ID" value="NZ_BAABAT010000088.1"/>
</dbReference>
<feature type="transmembrane region" description="Helical" evidence="1">
    <location>
        <begin position="261"/>
        <end position="284"/>
    </location>
</feature>
<feature type="transmembrane region" description="Helical" evidence="1">
    <location>
        <begin position="181"/>
        <end position="203"/>
    </location>
</feature>